<dbReference type="Proteomes" id="UP000887540">
    <property type="component" value="Unplaced"/>
</dbReference>
<dbReference type="PANTHER" id="PTHR23208:SF36">
    <property type="entry name" value="LYSOZYME-RELATED"/>
    <property type="match status" value="1"/>
</dbReference>
<organism evidence="1 2">
    <name type="scientific">Acrobeloides nanus</name>
    <dbReference type="NCBI Taxonomy" id="290746"/>
    <lineage>
        <taxon>Eukaryota</taxon>
        <taxon>Metazoa</taxon>
        <taxon>Ecdysozoa</taxon>
        <taxon>Nematoda</taxon>
        <taxon>Chromadorea</taxon>
        <taxon>Rhabditida</taxon>
        <taxon>Tylenchina</taxon>
        <taxon>Cephalobomorpha</taxon>
        <taxon>Cephaloboidea</taxon>
        <taxon>Cephalobidae</taxon>
        <taxon>Acrobeloides</taxon>
    </lineage>
</organism>
<evidence type="ECO:0000313" key="2">
    <source>
        <dbReference type="WBParaSite" id="ACRNAN_scaffold7634.g32103.t1"/>
    </source>
</evidence>
<dbReference type="AlphaFoldDB" id="A0A914EGM2"/>
<keyword evidence="1" id="KW-1185">Reference proteome</keyword>
<accession>A0A914EGM2</accession>
<dbReference type="SUPFAM" id="SSF51445">
    <property type="entry name" value="(Trans)glycosidases"/>
    <property type="match status" value="1"/>
</dbReference>
<dbReference type="WBParaSite" id="ACRNAN_scaffold7634.g32103.t1">
    <property type="protein sequence ID" value="ACRNAN_scaffold7634.g32103.t1"/>
    <property type="gene ID" value="ACRNAN_scaffold7634.g32103"/>
</dbReference>
<dbReference type="GO" id="GO:0007165">
    <property type="term" value="P:signal transduction"/>
    <property type="evidence" value="ECO:0007669"/>
    <property type="project" value="TreeGrafter"/>
</dbReference>
<sequence>MACLWKANIQINNSVNVVPWVFATRVFKSDGTVDLSGIRTLQNAQTAGRASGDDWFMYPIMYPNPNGDSYAQISNLSQAITDAGFGWPDFDDTLYIAIEPGFWSQNKTANQQFLIDLAASMLHFMNFIGVYTSNSYWDQIVGADFNASIFFNGNDLPFLWIILRGNHSVASQDNFFLGTNMP</sequence>
<name>A0A914EGM2_9BILA</name>
<protein>
    <submittedName>
        <fullName evidence="2">Uncharacterized protein</fullName>
    </submittedName>
</protein>
<reference evidence="2" key="1">
    <citation type="submission" date="2022-11" db="UniProtKB">
        <authorList>
            <consortium name="WormBaseParasite"/>
        </authorList>
    </citation>
    <scope>IDENTIFICATION</scope>
</reference>
<dbReference type="InterPro" id="IPR051595">
    <property type="entry name" value="GH25_Enzymes"/>
</dbReference>
<dbReference type="InterPro" id="IPR017853">
    <property type="entry name" value="GH"/>
</dbReference>
<evidence type="ECO:0000313" key="1">
    <source>
        <dbReference type="Proteomes" id="UP000887540"/>
    </source>
</evidence>
<proteinExistence type="predicted"/>
<dbReference type="PANTHER" id="PTHR23208">
    <property type="entry name" value="LYSOZYME PROTEIN"/>
    <property type="match status" value="1"/>
</dbReference>